<dbReference type="PANTHER" id="PTHR44858:SF1">
    <property type="entry name" value="UDP-N-ACETYLGLUCOSAMINE--PEPTIDE N-ACETYLGLUCOSAMINYLTRANSFERASE SPINDLY-RELATED"/>
    <property type="match status" value="1"/>
</dbReference>
<dbReference type="InterPro" id="IPR011990">
    <property type="entry name" value="TPR-like_helical_dom_sf"/>
</dbReference>
<dbReference type="PANTHER" id="PTHR44858">
    <property type="entry name" value="TETRATRICOPEPTIDE REPEAT PROTEIN 6"/>
    <property type="match status" value="1"/>
</dbReference>
<dbReference type="PROSITE" id="PS50293">
    <property type="entry name" value="TPR_REGION"/>
    <property type="match status" value="2"/>
</dbReference>
<feature type="transmembrane region" description="Helical" evidence="3">
    <location>
        <begin position="12"/>
        <end position="30"/>
    </location>
</feature>
<dbReference type="Gene3D" id="1.25.40.10">
    <property type="entry name" value="Tetratricopeptide repeat domain"/>
    <property type="match status" value="1"/>
</dbReference>
<reference evidence="4" key="1">
    <citation type="submission" date="2018-06" db="EMBL/GenBank/DDBJ databases">
        <authorList>
            <person name="Zhirakovskaya E."/>
        </authorList>
    </citation>
    <scope>NUCLEOTIDE SEQUENCE</scope>
</reference>
<name>A0A3B1DD74_9ZZZZ</name>
<keyword evidence="3" id="KW-1133">Transmembrane helix</keyword>
<dbReference type="EMBL" id="UOGJ01000001">
    <property type="protein sequence ID" value="VAX34793.1"/>
    <property type="molecule type" value="Genomic_DNA"/>
</dbReference>
<evidence type="ECO:0000256" key="2">
    <source>
        <dbReference type="ARBA" id="ARBA00022803"/>
    </source>
</evidence>
<feature type="transmembrane region" description="Helical" evidence="3">
    <location>
        <begin position="359"/>
        <end position="382"/>
    </location>
</feature>
<dbReference type="AlphaFoldDB" id="A0A3B1DD74"/>
<evidence type="ECO:0000256" key="3">
    <source>
        <dbReference type="SAM" id="Phobius"/>
    </source>
</evidence>
<evidence type="ECO:0000313" key="4">
    <source>
        <dbReference type="EMBL" id="VAX34793.1"/>
    </source>
</evidence>
<feature type="transmembrane region" description="Helical" evidence="3">
    <location>
        <begin position="182"/>
        <end position="206"/>
    </location>
</feature>
<dbReference type="Pfam" id="PF00515">
    <property type="entry name" value="TPR_1"/>
    <property type="match status" value="1"/>
</dbReference>
<dbReference type="PROSITE" id="PS50005">
    <property type="entry name" value="TPR"/>
    <property type="match status" value="3"/>
</dbReference>
<feature type="transmembrane region" description="Helical" evidence="3">
    <location>
        <begin position="312"/>
        <end position="332"/>
    </location>
</feature>
<feature type="transmembrane region" description="Helical" evidence="3">
    <location>
        <begin position="126"/>
        <end position="145"/>
    </location>
</feature>
<dbReference type="SMART" id="SM00028">
    <property type="entry name" value="TPR"/>
    <property type="match status" value="5"/>
</dbReference>
<dbReference type="InterPro" id="IPR019734">
    <property type="entry name" value="TPR_rpt"/>
</dbReference>
<dbReference type="Pfam" id="PF13432">
    <property type="entry name" value="TPR_16"/>
    <property type="match status" value="1"/>
</dbReference>
<feature type="transmembrane region" description="Helical" evidence="3">
    <location>
        <begin position="151"/>
        <end position="170"/>
    </location>
</feature>
<feature type="transmembrane region" description="Helical" evidence="3">
    <location>
        <begin position="265"/>
        <end position="285"/>
    </location>
</feature>
<keyword evidence="2" id="KW-0802">TPR repeat</keyword>
<accession>A0A3B1DD74</accession>
<dbReference type="Pfam" id="PF13414">
    <property type="entry name" value="TPR_11"/>
    <property type="match status" value="1"/>
</dbReference>
<dbReference type="InterPro" id="IPR050498">
    <property type="entry name" value="Ycf3"/>
</dbReference>
<feature type="transmembrane region" description="Helical" evidence="3">
    <location>
        <begin position="95"/>
        <end position="114"/>
    </location>
</feature>
<feature type="transmembrane region" description="Helical" evidence="3">
    <location>
        <begin position="426"/>
        <end position="444"/>
    </location>
</feature>
<organism evidence="4">
    <name type="scientific">hydrothermal vent metagenome</name>
    <dbReference type="NCBI Taxonomy" id="652676"/>
    <lineage>
        <taxon>unclassified sequences</taxon>
        <taxon>metagenomes</taxon>
        <taxon>ecological metagenomes</taxon>
    </lineage>
</organism>
<evidence type="ECO:0000256" key="1">
    <source>
        <dbReference type="ARBA" id="ARBA00022737"/>
    </source>
</evidence>
<feature type="transmembrane region" description="Helical" evidence="3">
    <location>
        <begin position="394"/>
        <end position="414"/>
    </location>
</feature>
<keyword evidence="3" id="KW-0812">Transmembrane</keyword>
<feature type="transmembrane region" description="Helical" evidence="3">
    <location>
        <begin position="226"/>
        <end position="245"/>
    </location>
</feature>
<protein>
    <submittedName>
        <fullName evidence="4">Uncharacterized protein</fullName>
    </submittedName>
</protein>
<dbReference type="SUPFAM" id="SSF48452">
    <property type="entry name" value="TPR-like"/>
    <property type="match status" value="1"/>
</dbReference>
<keyword evidence="3" id="KW-0472">Membrane</keyword>
<keyword evidence="1" id="KW-0677">Repeat</keyword>
<sequence>MNSTKKNKFKKNSWLLLLIIGINLIVYFPALKHLPRSDQFIFLIETIEKEGLRELIEHTYSYARTRHFGKGDEKLFKPIYFVILSFEKWLYGFKFFYWQLTSLCLHILVVWQLYKILMFIHPNRLAGLLAVSFSVLHISQEMVVYDHMAPYLIFMVLLLKAVQYLGRFIQQGQMDKALFFKMLAYLSIACFIHEYAMVCIVIIATALCIDRIFFLKKKNYQNCVNIFWLFVPIIVYVLWSVTDYLSKVGAFSLELSNHQTSIPIIITIFKFFILSIVTPIIPAFLDMKFNARISTKAFNLENIMGNFNPQNFWSNLNMLLVIIFVFWLFFFLKKIIQKFFQEKGSLHIELENNFHKGQICVGIISFFFSFAYICMMTFGRFMELGIEYLQINLYYFYTIILFNIIFFYCFYCWVEGDKKKKNFNKQFVVVIFSLLIVLNGFYIYRLNVKMMRAVSGLNEMLKAEISPKKYYLSHKYVTSGVMEMGRNDYDSAFSYFDQALKVNSKSHEAHMMKGIAFVDRKKYEHAIIEFKKSLMINSMYPEIYYNLGIAYMEQKKFNLAVKNFSKTIQLNPDFKNAYLNRANIYCLYGQYARAIEDYTKVIEIAPKDPRGYYNRAMTYQDMGKMQYALKDASKAKSLGFAEAEVYFEELKKLVDDL</sequence>
<gene>
    <name evidence="4" type="ORF">MNBD_UNCLBAC01-97</name>
</gene>
<proteinExistence type="predicted"/>